<feature type="transmembrane region" description="Helical" evidence="10">
    <location>
        <begin position="38"/>
        <end position="58"/>
    </location>
</feature>
<keyword evidence="5 10" id="KW-0552">Olfaction</keyword>
<dbReference type="InterPro" id="IPR004117">
    <property type="entry name" value="7tm6_olfct_rcpt"/>
</dbReference>
<evidence type="ECO:0000256" key="6">
    <source>
        <dbReference type="ARBA" id="ARBA00022989"/>
    </source>
</evidence>
<dbReference type="GO" id="GO:0004984">
    <property type="term" value="F:olfactory receptor activity"/>
    <property type="evidence" value="ECO:0007669"/>
    <property type="project" value="InterPro"/>
</dbReference>
<dbReference type="Proteomes" id="UP000002320">
    <property type="component" value="Unassembled WGS sequence"/>
</dbReference>
<dbReference type="PANTHER" id="PTHR21137:SF35">
    <property type="entry name" value="ODORANT RECEPTOR 19A-RELATED"/>
    <property type="match status" value="1"/>
</dbReference>
<keyword evidence="7 10" id="KW-0472">Membrane</keyword>
<dbReference type="KEGG" id="cqu:CpipJ_CPIJ004131"/>
<proteinExistence type="inferred from homology"/>
<keyword evidence="2" id="KW-1003">Cell membrane</keyword>
<accession>B0WAX1</accession>
<evidence type="ECO:0000313" key="12">
    <source>
        <dbReference type="EnsemblMetazoa" id="CPIJ004131-PA"/>
    </source>
</evidence>
<evidence type="ECO:0000256" key="8">
    <source>
        <dbReference type="ARBA" id="ARBA00023170"/>
    </source>
</evidence>
<keyword evidence="6 10" id="KW-1133">Transmembrane helix</keyword>
<dbReference type="AlphaFoldDB" id="B0WAX1"/>
<evidence type="ECO:0000256" key="9">
    <source>
        <dbReference type="ARBA" id="ARBA00023224"/>
    </source>
</evidence>
<dbReference type="GO" id="GO:0005886">
    <property type="term" value="C:plasma membrane"/>
    <property type="evidence" value="ECO:0007669"/>
    <property type="project" value="UniProtKB-SubCell"/>
</dbReference>
<organism>
    <name type="scientific">Culex quinquefasciatus</name>
    <name type="common">Southern house mosquito</name>
    <name type="synonym">Culex pungens</name>
    <dbReference type="NCBI Taxonomy" id="7176"/>
    <lineage>
        <taxon>Eukaryota</taxon>
        <taxon>Metazoa</taxon>
        <taxon>Ecdysozoa</taxon>
        <taxon>Arthropoda</taxon>
        <taxon>Hexapoda</taxon>
        <taxon>Insecta</taxon>
        <taxon>Pterygota</taxon>
        <taxon>Neoptera</taxon>
        <taxon>Endopterygota</taxon>
        <taxon>Diptera</taxon>
        <taxon>Nematocera</taxon>
        <taxon>Culicoidea</taxon>
        <taxon>Culicidae</taxon>
        <taxon>Culicinae</taxon>
        <taxon>Culicini</taxon>
        <taxon>Culex</taxon>
        <taxon>Culex</taxon>
    </lineage>
</organism>
<evidence type="ECO:0000256" key="10">
    <source>
        <dbReference type="RuleBase" id="RU351113"/>
    </source>
</evidence>
<dbReference type="OMA" id="TMVIMFP"/>
<dbReference type="HOGENOM" id="CLU_040214_0_0_1"/>
<feature type="transmembrane region" description="Helical" evidence="10">
    <location>
        <begin position="222"/>
        <end position="242"/>
    </location>
</feature>
<reference evidence="12" key="2">
    <citation type="submission" date="2020-05" db="UniProtKB">
        <authorList>
            <consortium name="EnsemblMetazoa"/>
        </authorList>
    </citation>
    <scope>IDENTIFICATION</scope>
    <source>
        <strain evidence="12">JHB</strain>
    </source>
</reference>
<keyword evidence="9 10" id="KW-0807">Transducer</keyword>
<keyword evidence="4 10" id="KW-0812">Transmembrane</keyword>
<protein>
    <recommendedName>
        <fullName evidence="10">Odorant receptor</fullName>
    </recommendedName>
</protein>
<reference evidence="11" key="1">
    <citation type="submission" date="2007-03" db="EMBL/GenBank/DDBJ databases">
        <title>Annotation of Culex pipiens quinquefasciatus.</title>
        <authorList>
            <consortium name="The Broad Institute Genome Sequencing Platform"/>
            <person name="Atkinson P.W."/>
            <person name="Hemingway J."/>
            <person name="Christensen B.M."/>
            <person name="Higgs S."/>
            <person name="Kodira C."/>
            <person name="Hannick L."/>
            <person name="Megy K."/>
            <person name="O'Leary S."/>
            <person name="Pearson M."/>
            <person name="Haas B.J."/>
            <person name="Mauceli E."/>
            <person name="Wortman J.R."/>
            <person name="Lee N.H."/>
            <person name="Guigo R."/>
            <person name="Stanke M."/>
            <person name="Alvarado L."/>
            <person name="Amedeo P."/>
            <person name="Antoine C.H."/>
            <person name="Arensburger P."/>
            <person name="Bidwell S.L."/>
            <person name="Crawford M."/>
            <person name="Camaro F."/>
            <person name="Devon K."/>
            <person name="Engels R."/>
            <person name="Hammond M."/>
            <person name="Howarth C."/>
            <person name="Koehrsen M."/>
            <person name="Lawson D."/>
            <person name="Montgomery P."/>
            <person name="Nene V."/>
            <person name="Nusbaum C."/>
            <person name="Puiu D."/>
            <person name="Romero-Severson J."/>
            <person name="Severson D.W."/>
            <person name="Shumway M."/>
            <person name="Sisk P."/>
            <person name="Stolte C."/>
            <person name="Zeng Q."/>
            <person name="Eisenstadt E."/>
            <person name="Fraser-Liggett C."/>
            <person name="Strausberg R."/>
            <person name="Galagan J."/>
            <person name="Birren B."/>
            <person name="Collins F.H."/>
        </authorList>
    </citation>
    <scope>NUCLEOTIDE SEQUENCE [LARGE SCALE GENOMIC DNA]</scope>
    <source>
        <strain evidence="11">JHB</strain>
    </source>
</reference>
<evidence type="ECO:0000256" key="4">
    <source>
        <dbReference type="ARBA" id="ARBA00022692"/>
    </source>
</evidence>
<dbReference type="InParanoid" id="B0WAX1"/>
<keyword evidence="3 10" id="KW-0716">Sensory transduction</keyword>
<keyword evidence="13" id="KW-1185">Reference proteome</keyword>
<dbReference type="EMBL" id="DS231876">
    <property type="protein sequence ID" value="EDS41929.1"/>
    <property type="molecule type" value="Genomic_DNA"/>
</dbReference>
<dbReference type="EnsemblMetazoa" id="CPIJ004131-RA">
    <property type="protein sequence ID" value="CPIJ004131-PA"/>
    <property type="gene ID" value="CPIJ004131"/>
</dbReference>
<evidence type="ECO:0000256" key="2">
    <source>
        <dbReference type="ARBA" id="ARBA00022475"/>
    </source>
</evidence>
<dbReference type="VEuPathDB" id="VectorBase:CQUJHB020265"/>
<comment type="similarity">
    <text evidence="10">Belongs to the insect chemoreceptor superfamily. Heteromeric odorant receptor channel (TC 1.A.69) family.</text>
</comment>
<keyword evidence="8 10" id="KW-0675">Receptor</keyword>
<feature type="transmembrane region" description="Helical" evidence="10">
    <location>
        <begin position="70"/>
        <end position="88"/>
    </location>
</feature>
<evidence type="ECO:0000313" key="13">
    <source>
        <dbReference type="Proteomes" id="UP000002320"/>
    </source>
</evidence>
<dbReference type="VEuPathDB" id="VectorBase:CPIJ004131"/>
<gene>
    <name evidence="12" type="primary">6035728</name>
    <name evidence="11" type="ORF">CpipJ_CPIJ004131</name>
</gene>
<dbReference type="OrthoDB" id="8185860at2759"/>
<evidence type="ECO:0000256" key="3">
    <source>
        <dbReference type="ARBA" id="ARBA00022606"/>
    </source>
</evidence>
<comment type="subcellular location">
    <subcellularLocation>
        <location evidence="1 10">Cell membrane</location>
        <topology evidence="1 10">Multi-pass membrane protein</topology>
    </subcellularLocation>
</comment>
<feature type="transmembrane region" description="Helical" evidence="10">
    <location>
        <begin position="337"/>
        <end position="358"/>
    </location>
</feature>
<feature type="transmembrane region" description="Helical" evidence="10">
    <location>
        <begin position="388"/>
        <end position="408"/>
    </location>
</feature>
<sequence>MDTVRWASLPEDLRVMPFNLRFMGFIGLWGPRRKVYKFLVLLIFATMVIMFPKVVLGIGSSDITVICKGVAEFVFELPNFVTLTILALKRQRFEMKIDINLINVMLIFSITLLQVFGYSYLGSELAEEAEAVGKVIYDLPWYEHSVELQRFYRLIIQHQLPSRMDTVRWASLPEHLRAMPFNLRFMGFIGLWGPLREIYKFLVSLIFATMVIMFPKKVDLNLINVMIIFGLSLAQVFGYSYLGSQLTEEADAVGKAIYDLHWYEHSIELQRFYRLIIQRTQRPTGITGATFFIVQRTTFASTNQPHKMVAIAEELQVMPFNLRILELIGLWGNRGKLYRFLLAFTYVVMVIMFPKAVLGVGSSDAMQICKGIAEFIFELSNLKLDPNLLNVMIIFLLTLVQTFGYSYLGTELAEEAEAVGKAIYDLPWYEHSVELQRFYRLMIQRTQRPTGITGAKFFIVQLTTFASVVQMSYSYYLVLRDVLNKL</sequence>
<feature type="transmembrane region" description="Helical" evidence="10">
    <location>
        <begin position="100"/>
        <end position="121"/>
    </location>
</feature>
<evidence type="ECO:0000256" key="5">
    <source>
        <dbReference type="ARBA" id="ARBA00022725"/>
    </source>
</evidence>
<dbReference type="PANTHER" id="PTHR21137">
    <property type="entry name" value="ODORANT RECEPTOR"/>
    <property type="match status" value="1"/>
</dbReference>
<dbReference type="GO" id="GO:0005549">
    <property type="term" value="F:odorant binding"/>
    <property type="evidence" value="ECO:0007669"/>
    <property type="project" value="InterPro"/>
</dbReference>
<dbReference type="Pfam" id="PF02949">
    <property type="entry name" value="7tm_6"/>
    <property type="match status" value="3"/>
</dbReference>
<evidence type="ECO:0000256" key="1">
    <source>
        <dbReference type="ARBA" id="ARBA00004651"/>
    </source>
</evidence>
<dbReference type="GO" id="GO:0007165">
    <property type="term" value="P:signal transduction"/>
    <property type="evidence" value="ECO:0007669"/>
    <property type="project" value="UniProtKB-KW"/>
</dbReference>
<name>B0WAX1_CULQU</name>
<evidence type="ECO:0000256" key="7">
    <source>
        <dbReference type="ARBA" id="ARBA00023136"/>
    </source>
</evidence>
<feature type="transmembrane region" description="Helical" evidence="10">
    <location>
        <begin position="458"/>
        <end position="478"/>
    </location>
</feature>
<evidence type="ECO:0000313" key="11">
    <source>
        <dbReference type="EMBL" id="EDS41929.1"/>
    </source>
</evidence>